<proteinExistence type="predicted"/>
<protein>
    <recommendedName>
        <fullName evidence="6">G-protein coupled receptors family 1 profile domain-containing protein</fullName>
    </recommendedName>
</protein>
<dbReference type="GO" id="GO:0042048">
    <property type="term" value="P:olfactory behavior"/>
    <property type="evidence" value="ECO:0007669"/>
    <property type="project" value="TreeGrafter"/>
</dbReference>
<feature type="transmembrane region" description="Helical" evidence="5">
    <location>
        <begin position="200"/>
        <end position="224"/>
    </location>
</feature>
<dbReference type="InterPro" id="IPR017452">
    <property type="entry name" value="GPCR_Rhodpsn_7TM"/>
</dbReference>
<evidence type="ECO:0000256" key="4">
    <source>
        <dbReference type="ARBA" id="ARBA00023136"/>
    </source>
</evidence>
<evidence type="ECO:0000256" key="5">
    <source>
        <dbReference type="SAM" id="Phobius"/>
    </source>
</evidence>
<evidence type="ECO:0000313" key="8">
    <source>
        <dbReference type="Proteomes" id="UP000024635"/>
    </source>
</evidence>
<reference evidence="8" key="1">
    <citation type="journal article" date="2015" name="Nat. Genet.">
        <title>The genome and transcriptome of the zoonotic hookworm Ancylostoma ceylanicum identify infection-specific gene families.</title>
        <authorList>
            <person name="Schwarz E.M."/>
            <person name="Hu Y."/>
            <person name="Antoshechkin I."/>
            <person name="Miller M.M."/>
            <person name="Sternberg P.W."/>
            <person name="Aroian R.V."/>
        </authorList>
    </citation>
    <scope>NUCLEOTIDE SEQUENCE</scope>
    <source>
        <strain evidence="8">HY135</strain>
    </source>
</reference>
<comment type="subcellular location">
    <subcellularLocation>
        <location evidence="1">Membrane</location>
    </subcellularLocation>
</comment>
<gene>
    <name evidence="7" type="primary">Acey_s0864.g2753</name>
    <name evidence="7" type="ORF">Y032_0864g2753</name>
</gene>
<name>A0A016WCH8_9BILA</name>
<evidence type="ECO:0000256" key="1">
    <source>
        <dbReference type="ARBA" id="ARBA00004370"/>
    </source>
</evidence>
<dbReference type="AlphaFoldDB" id="A0A016WCH8"/>
<dbReference type="SUPFAM" id="SSF81321">
    <property type="entry name" value="Family A G protein-coupled receptor-like"/>
    <property type="match status" value="1"/>
</dbReference>
<feature type="transmembrane region" description="Helical" evidence="5">
    <location>
        <begin position="276"/>
        <end position="301"/>
    </location>
</feature>
<dbReference type="GO" id="GO:0038022">
    <property type="term" value="F:G protein-coupled olfactory receptor activity"/>
    <property type="evidence" value="ECO:0007669"/>
    <property type="project" value="TreeGrafter"/>
</dbReference>
<dbReference type="PANTHER" id="PTHR22943:SF28">
    <property type="entry name" value="SEVEN TM RECEPTOR"/>
    <property type="match status" value="1"/>
</dbReference>
<feature type="domain" description="G-protein coupled receptors family 1 profile" evidence="6">
    <location>
        <begin position="21"/>
        <end position="297"/>
    </location>
</feature>
<organism evidence="7 8">
    <name type="scientific">Ancylostoma ceylanicum</name>
    <dbReference type="NCBI Taxonomy" id="53326"/>
    <lineage>
        <taxon>Eukaryota</taxon>
        <taxon>Metazoa</taxon>
        <taxon>Ecdysozoa</taxon>
        <taxon>Nematoda</taxon>
        <taxon>Chromadorea</taxon>
        <taxon>Rhabditida</taxon>
        <taxon>Rhabditina</taxon>
        <taxon>Rhabditomorpha</taxon>
        <taxon>Strongyloidea</taxon>
        <taxon>Ancylostomatidae</taxon>
        <taxon>Ancylostomatinae</taxon>
        <taxon>Ancylostoma</taxon>
    </lineage>
</organism>
<feature type="transmembrane region" description="Helical" evidence="5">
    <location>
        <begin position="88"/>
        <end position="110"/>
    </location>
</feature>
<sequence length="340" mass="39269">MDVKAFLTIASTILFVLAVILNTLFIYIVSTKTRNDIGAYKHMMICFAVCNIAYSSAEFVSKPAIFIYGNSYMAYSNGFVAHAQPWGFLSLCLFIAMYGMNTAVLALHFVYRYFIICRPNERVLFDQPYVLLWAIPVMTWGFIYGFITFHCFCASEEFYNYAQHSVQQRLGRDIRELSFFCVFTYEVVNSSTTIYWKPTIGLFAIVMMMIFTFAIMVLCGIKLIRQLRKVAMSPKTISVQKQLLRALITQAVIPFFMSYTPRFLMFFFVIMGYPPLGIYAFVPLIVTMYTVLDPIAIIFFIHEYRNAVVKIITRGQTRKIAESSNPRTQTIEIRSRSYAH</sequence>
<dbReference type="PROSITE" id="PS50262">
    <property type="entry name" value="G_PROTEIN_RECEP_F1_2"/>
    <property type="match status" value="1"/>
</dbReference>
<dbReference type="Proteomes" id="UP000024635">
    <property type="component" value="Unassembled WGS sequence"/>
</dbReference>
<dbReference type="PANTHER" id="PTHR22943">
    <property type="entry name" value="7-TRANSMEMBRANE DOMAIN RECEPTOR C.ELEGANS"/>
    <property type="match status" value="1"/>
</dbReference>
<evidence type="ECO:0000313" key="7">
    <source>
        <dbReference type="EMBL" id="EYC36708.1"/>
    </source>
</evidence>
<evidence type="ECO:0000259" key="6">
    <source>
        <dbReference type="PROSITE" id="PS50262"/>
    </source>
</evidence>
<feature type="transmembrane region" description="Helical" evidence="5">
    <location>
        <begin position="42"/>
        <end position="68"/>
    </location>
</feature>
<dbReference type="Gene3D" id="1.20.1070.10">
    <property type="entry name" value="Rhodopsin 7-helix transmembrane proteins"/>
    <property type="match status" value="1"/>
</dbReference>
<feature type="transmembrane region" description="Helical" evidence="5">
    <location>
        <begin position="244"/>
        <end position="270"/>
    </location>
</feature>
<accession>A0A016WCH8</accession>
<keyword evidence="8" id="KW-1185">Reference proteome</keyword>
<evidence type="ECO:0000256" key="2">
    <source>
        <dbReference type="ARBA" id="ARBA00022692"/>
    </source>
</evidence>
<dbReference type="EMBL" id="JARK01000464">
    <property type="protein sequence ID" value="EYC36708.1"/>
    <property type="molecule type" value="Genomic_DNA"/>
</dbReference>
<dbReference type="OrthoDB" id="5859135at2759"/>
<dbReference type="GO" id="GO:0005886">
    <property type="term" value="C:plasma membrane"/>
    <property type="evidence" value="ECO:0007669"/>
    <property type="project" value="TreeGrafter"/>
</dbReference>
<comment type="caution">
    <text evidence="7">The sequence shown here is derived from an EMBL/GenBank/DDBJ whole genome shotgun (WGS) entry which is preliminary data.</text>
</comment>
<feature type="transmembrane region" description="Helical" evidence="5">
    <location>
        <begin position="6"/>
        <end position="30"/>
    </location>
</feature>
<keyword evidence="4 5" id="KW-0472">Membrane</keyword>
<keyword evidence="3 5" id="KW-1133">Transmembrane helix</keyword>
<dbReference type="STRING" id="53326.A0A016WCH8"/>
<keyword evidence="2 5" id="KW-0812">Transmembrane</keyword>
<feature type="transmembrane region" description="Helical" evidence="5">
    <location>
        <begin position="130"/>
        <end position="149"/>
    </location>
</feature>
<dbReference type="InterPro" id="IPR019428">
    <property type="entry name" value="7TM_GPCR_serpentine_rcpt_Str"/>
</dbReference>
<dbReference type="Pfam" id="PF10326">
    <property type="entry name" value="7TM_GPCR_Str"/>
    <property type="match status" value="1"/>
</dbReference>
<evidence type="ECO:0000256" key="3">
    <source>
        <dbReference type="ARBA" id="ARBA00022989"/>
    </source>
</evidence>